<evidence type="ECO:0000313" key="2">
    <source>
        <dbReference type="Proteomes" id="UP000663586"/>
    </source>
</evidence>
<reference evidence="1" key="1">
    <citation type="submission" date="2020-11" db="EMBL/GenBank/DDBJ databases">
        <title>Carbohydrate-dependent, anaerobic sulfur respiration: A novel catabolism in halophilic archaea.</title>
        <authorList>
            <person name="Sorokin D.Y."/>
            <person name="Messina E."/>
            <person name="Smedile F."/>
            <person name="La Cono V."/>
            <person name="Hallsworth J.E."/>
            <person name="Yakimov M.M."/>
        </authorList>
    </citation>
    <scope>NUCLEOTIDE SEQUENCE</scope>
    <source>
        <strain evidence="1">AArc-S</strain>
    </source>
</reference>
<keyword evidence="1" id="KW-0378">Hydrolase</keyword>
<protein>
    <submittedName>
        <fullName evidence="1">Alpha/beta superfamily hydrolase</fullName>
    </submittedName>
</protein>
<sequence length="269" mass="30240">MSIFYGLAHNLRGCAIEPLDSRTRYPPPTLIVLVAENTSVRRQTFDGNSDDELVFVLGWGNRIDHENVQWLIDELTGEFRVTVFELPDTINNFVEEYVLPIERYVETLDSFRLLGHSTGGLIGPYLDDAETRTYLSPWWGYAENHQGPALTLVRKLPISVPIVPTEVTERDAIGELATDRQLSEGAGRAAPSFLREIRYAQRALPPISDDAVVFCTLSDRLVSTRAIGDRVPSDRIRLYDGGHELFSSPDRDRRIDTLLTAVRDGPDAQ</sequence>
<proteinExistence type="predicted"/>
<dbReference type="InterPro" id="IPR029058">
    <property type="entry name" value="AB_hydrolase_fold"/>
</dbReference>
<keyword evidence="2" id="KW-1185">Reference proteome</keyword>
<name>A0A897MYR5_9EURY</name>
<dbReference type="GO" id="GO:0016787">
    <property type="term" value="F:hydrolase activity"/>
    <property type="evidence" value="ECO:0007669"/>
    <property type="project" value="UniProtKB-KW"/>
</dbReference>
<dbReference type="AlphaFoldDB" id="A0A897MYR5"/>
<dbReference type="KEGG" id="hara:AArcS_2308"/>
<dbReference type="EMBL" id="CP064786">
    <property type="protein sequence ID" value="QSG03505.1"/>
    <property type="molecule type" value="Genomic_DNA"/>
</dbReference>
<dbReference type="Gene3D" id="3.40.50.1820">
    <property type="entry name" value="alpha/beta hydrolase"/>
    <property type="match status" value="1"/>
</dbReference>
<organism evidence="1 2">
    <name type="scientific">Natranaeroarchaeum sulfidigenes</name>
    <dbReference type="NCBI Taxonomy" id="2784880"/>
    <lineage>
        <taxon>Archaea</taxon>
        <taxon>Methanobacteriati</taxon>
        <taxon>Methanobacteriota</taxon>
        <taxon>Stenosarchaea group</taxon>
        <taxon>Halobacteria</taxon>
        <taxon>Halobacteriales</taxon>
        <taxon>Natronoarchaeaceae</taxon>
        <taxon>Natranaeroarchaeum</taxon>
    </lineage>
</organism>
<evidence type="ECO:0000313" key="1">
    <source>
        <dbReference type="EMBL" id="QSG03505.1"/>
    </source>
</evidence>
<gene>
    <name evidence="1" type="ORF">AArcS_2308</name>
</gene>
<dbReference type="SUPFAM" id="SSF53474">
    <property type="entry name" value="alpha/beta-Hydrolases"/>
    <property type="match status" value="1"/>
</dbReference>
<dbReference type="Proteomes" id="UP000663586">
    <property type="component" value="Chromosome"/>
</dbReference>
<accession>A0A897MYR5</accession>